<sequence length="395" mass="42315">MYVIVVPTPSIQISCGKSSGMHCFQPFPRPSRRVRKSSTHTRPPIEKTSHSHSPKLEKDSTQLMSEAPDSAPVSNAETTRATYNALKLVLKQLSTISSKIPIGEILSGVIDPFLDIADRIEQMSDNAKGLDQLALRIERLTPTVTKMAESASEPAIGEKLRKDLGSMTTELAAARSKGRLKQFINSVDNAACLDRHNTALNRMIADCTLEIVQELKMQEPHPRSFLLDPCINLPNVFGNITGGTGGAGGNGRVGGDGGEGEGPQLDIDPNARWKIGDISGGTGGAAGSGVEVGGKGGTGKGPVIRSGVKGSGKAYRGPRLSMGEFCRKYHVSEEIRKLLEEERFETVRALSVVSDTDLREAGLKGEQIAELKRALKDLVTARTRNGDPVLTINRG</sequence>
<dbReference type="AlphaFoldDB" id="A0A8H6ZHR6"/>
<name>A0A8H6ZHR6_9AGAR</name>
<feature type="compositionally biased region" description="Basic and acidic residues" evidence="1">
    <location>
        <begin position="43"/>
        <end position="60"/>
    </location>
</feature>
<reference evidence="2" key="1">
    <citation type="submission" date="2020-05" db="EMBL/GenBank/DDBJ databases">
        <title>Mycena genomes resolve the evolution of fungal bioluminescence.</title>
        <authorList>
            <person name="Tsai I.J."/>
        </authorList>
    </citation>
    <scope>NUCLEOTIDE SEQUENCE</scope>
    <source>
        <strain evidence="2">160909Yilan</strain>
    </source>
</reference>
<feature type="region of interest" description="Disordered" evidence="1">
    <location>
        <begin position="292"/>
        <end position="312"/>
    </location>
</feature>
<organism evidence="2 3">
    <name type="scientific">Mycena sanguinolenta</name>
    <dbReference type="NCBI Taxonomy" id="230812"/>
    <lineage>
        <taxon>Eukaryota</taxon>
        <taxon>Fungi</taxon>
        <taxon>Dikarya</taxon>
        <taxon>Basidiomycota</taxon>
        <taxon>Agaricomycotina</taxon>
        <taxon>Agaricomycetes</taxon>
        <taxon>Agaricomycetidae</taxon>
        <taxon>Agaricales</taxon>
        <taxon>Marasmiineae</taxon>
        <taxon>Mycenaceae</taxon>
        <taxon>Mycena</taxon>
    </lineage>
</organism>
<dbReference type="Proteomes" id="UP000623467">
    <property type="component" value="Unassembled WGS sequence"/>
</dbReference>
<feature type="region of interest" description="Disordered" evidence="1">
    <location>
        <begin position="244"/>
        <end position="268"/>
    </location>
</feature>
<feature type="compositionally biased region" description="Basic residues" evidence="1">
    <location>
        <begin position="30"/>
        <end position="39"/>
    </location>
</feature>
<proteinExistence type="predicted"/>
<dbReference type="OrthoDB" id="3069255at2759"/>
<protein>
    <submittedName>
        <fullName evidence="2">Uncharacterized protein</fullName>
    </submittedName>
</protein>
<evidence type="ECO:0000256" key="1">
    <source>
        <dbReference type="SAM" id="MobiDB-lite"/>
    </source>
</evidence>
<comment type="caution">
    <text evidence="2">The sequence shown here is derived from an EMBL/GenBank/DDBJ whole genome shotgun (WGS) entry which is preliminary data.</text>
</comment>
<dbReference type="EMBL" id="JACAZH010000001">
    <property type="protein sequence ID" value="KAF7377584.1"/>
    <property type="molecule type" value="Genomic_DNA"/>
</dbReference>
<evidence type="ECO:0000313" key="3">
    <source>
        <dbReference type="Proteomes" id="UP000623467"/>
    </source>
</evidence>
<keyword evidence="3" id="KW-1185">Reference proteome</keyword>
<feature type="compositionally biased region" description="Gly residues" evidence="1">
    <location>
        <begin position="244"/>
        <end position="261"/>
    </location>
</feature>
<evidence type="ECO:0000313" key="2">
    <source>
        <dbReference type="EMBL" id="KAF7377584.1"/>
    </source>
</evidence>
<feature type="region of interest" description="Disordered" evidence="1">
    <location>
        <begin position="26"/>
        <end position="76"/>
    </location>
</feature>
<gene>
    <name evidence="2" type="ORF">MSAN_00181100</name>
</gene>
<accession>A0A8H6ZHR6</accession>